<feature type="compositionally biased region" description="Basic residues" evidence="3">
    <location>
        <begin position="491"/>
        <end position="507"/>
    </location>
</feature>
<dbReference type="PANTHER" id="PTHR15398:SF4">
    <property type="entry name" value="BROMODOMAIN-CONTAINING PROTEIN 8 ISOFORM X1"/>
    <property type="match status" value="1"/>
</dbReference>
<keyword evidence="6" id="KW-1185">Reference proteome</keyword>
<comment type="caution">
    <text evidence="5">The sequence shown here is derived from an EMBL/GenBank/DDBJ whole genome shotgun (WGS) entry which is preliminary data.</text>
</comment>
<dbReference type="AlphaFoldDB" id="A0AAV2IKA3"/>
<dbReference type="SUPFAM" id="SSF47370">
    <property type="entry name" value="Bromodomain"/>
    <property type="match status" value="1"/>
</dbReference>
<evidence type="ECO:0000256" key="1">
    <source>
        <dbReference type="ARBA" id="ARBA00023117"/>
    </source>
</evidence>
<sequence length="739" mass="83232">MEASVNNMTNSNPRLKLKKPLDVWSTREKLCLASAVFKIGDQNWVSVSRAIKPYADLNRPPDWFHQKNCLLQYYDMLEQLEQPKRKRGGDKSETDAPSLQIMRKMTIERSEQLKKEVLEMEQSFKTLKSEVEAIKAGQWDDRIKDVWEEIQEELRASENKIKEEVAMEDDDEELKALAADTSDLLMPIGDIDDSTQDSIDDISVLTDEESIANLDIVPSMVSTPSQSSELSTKLPAASHLLSSLLKSEVKSATGLQQLKLVRKNFFFYIFLTQGGQHSLLAQVSRSLLKTPITQDDPLTTPPSSSAPTLSRLLSTAKSQSLVTNILKTVPSTSTLESPAPDDLNLEDSVDLSSLLEEVVSEMTEISSVPDVTIISQNEEEPESVIEIEEVVKKAMEVKEEENVLDEEEIVTSQELVVKEEEQTRETPNCQGVDTSIVKEEREKTEDEEEAPLKKTADSVASETELPESSVKDESPSPTSSICSRISETGSKRGRRGRPRSAKSRVNIRKSYTMDEDKKDDGSSSKHSDVDSEDDMRSDDPQLPSVNHSSILSESFPNSPASLSICSDTEEEKSLKQWKKSIMLVWRAAATHKYANVFLHPVTDDIAPGYRSVVHRPMDLSTIKKNVENGAIRTTVEFQRDMMLMFTNAIMYNSSNHNVFKMAKEMYDDVMQHIEQYVNTQMMIQTTDAKNLRQSRRPDTSDKVNKLTYQTTRTCDKFISPLHHVSNSSDLIGSCFTQLY</sequence>
<evidence type="ECO:0000259" key="4">
    <source>
        <dbReference type="PROSITE" id="PS50014"/>
    </source>
</evidence>
<feature type="compositionally biased region" description="Basic and acidic residues" evidence="3">
    <location>
        <begin position="511"/>
        <end position="529"/>
    </location>
</feature>
<feature type="region of interest" description="Disordered" evidence="3">
    <location>
        <begin position="414"/>
        <end position="563"/>
    </location>
</feature>
<dbReference type="SMART" id="SM00297">
    <property type="entry name" value="BROMO"/>
    <property type="match status" value="1"/>
</dbReference>
<dbReference type="CDD" id="cd05507">
    <property type="entry name" value="Bromo_brd8_like"/>
    <property type="match status" value="1"/>
</dbReference>
<evidence type="ECO:0000256" key="2">
    <source>
        <dbReference type="PROSITE-ProRule" id="PRU00035"/>
    </source>
</evidence>
<dbReference type="Pfam" id="PF00439">
    <property type="entry name" value="Bromodomain"/>
    <property type="match status" value="1"/>
</dbReference>
<dbReference type="PANTHER" id="PTHR15398">
    <property type="entry name" value="BROMODOMAIN-CONTAINING PROTEIN 8"/>
    <property type="match status" value="1"/>
</dbReference>
<accession>A0AAV2IKA3</accession>
<feature type="compositionally biased region" description="Polar residues" evidence="3">
    <location>
        <begin position="475"/>
        <end position="488"/>
    </location>
</feature>
<feature type="compositionally biased region" description="Basic and acidic residues" evidence="3">
    <location>
        <begin position="436"/>
        <end position="456"/>
    </location>
</feature>
<dbReference type="PROSITE" id="PS50014">
    <property type="entry name" value="BROMODOMAIN_2"/>
    <property type="match status" value="1"/>
</dbReference>
<feature type="domain" description="Bromo" evidence="4">
    <location>
        <begin position="589"/>
        <end position="659"/>
    </location>
</feature>
<organism evidence="5 6">
    <name type="scientific">Lymnaea stagnalis</name>
    <name type="common">Great pond snail</name>
    <name type="synonym">Helix stagnalis</name>
    <dbReference type="NCBI Taxonomy" id="6523"/>
    <lineage>
        <taxon>Eukaryota</taxon>
        <taxon>Metazoa</taxon>
        <taxon>Spiralia</taxon>
        <taxon>Lophotrochozoa</taxon>
        <taxon>Mollusca</taxon>
        <taxon>Gastropoda</taxon>
        <taxon>Heterobranchia</taxon>
        <taxon>Euthyneura</taxon>
        <taxon>Panpulmonata</taxon>
        <taxon>Hygrophila</taxon>
        <taxon>Lymnaeoidea</taxon>
        <taxon>Lymnaeidae</taxon>
        <taxon>Lymnaea</taxon>
    </lineage>
</organism>
<dbReference type="InterPro" id="IPR037966">
    <property type="entry name" value="Brd8_Bromo_dom"/>
</dbReference>
<keyword evidence="1 2" id="KW-0103">Bromodomain</keyword>
<reference evidence="5 6" key="1">
    <citation type="submission" date="2024-04" db="EMBL/GenBank/DDBJ databases">
        <authorList>
            <consortium name="Genoscope - CEA"/>
            <person name="William W."/>
        </authorList>
    </citation>
    <scope>NUCLEOTIDE SEQUENCE [LARGE SCALE GENOMIC DNA]</scope>
</reference>
<name>A0AAV2IKA3_LYMST</name>
<evidence type="ECO:0000313" key="6">
    <source>
        <dbReference type="Proteomes" id="UP001497497"/>
    </source>
</evidence>
<dbReference type="InterPro" id="IPR036427">
    <property type="entry name" value="Bromodomain-like_sf"/>
</dbReference>
<dbReference type="PRINTS" id="PR00503">
    <property type="entry name" value="BROMODOMAIN"/>
</dbReference>
<protein>
    <recommendedName>
        <fullName evidence="4">Bromo domain-containing protein</fullName>
    </recommendedName>
</protein>
<feature type="compositionally biased region" description="Polar residues" evidence="3">
    <location>
        <begin position="543"/>
        <end position="563"/>
    </location>
</feature>
<dbReference type="InterPro" id="IPR001487">
    <property type="entry name" value="Bromodomain"/>
</dbReference>
<dbReference type="EMBL" id="CAXITT010001001">
    <property type="protein sequence ID" value="CAL1547532.1"/>
    <property type="molecule type" value="Genomic_DNA"/>
</dbReference>
<evidence type="ECO:0000256" key="3">
    <source>
        <dbReference type="SAM" id="MobiDB-lite"/>
    </source>
</evidence>
<proteinExistence type="predicted"/>
<dbReference type="Proteomes" id="UP001497497">
    <property type="component" value="Unassembled WGS sequence"/>
</dbReference>
<dbReference type="Gene3D" id="1.20.920.10">
    <property type="entry name" value="Bromodomain-like"/>
    <property type="match status" value="1"/>
</dbReference>
<evidence type="ECO:0000313" key="5">
    <source>
        <dbReference type="EMBL" id="CAL1547532.1"/>
    </source>
</evidence>
<dbReference type="GO" id="GO:0035267">
    <property type="term" value="C:NuA4 histone acetyltransferase complex"/>
    <property type="evidence" value="ECO:0007669"/>
    <property type="project" value="TreeGrafter"/>
</dbReference>
<gene>
    <name evidence="5" type="ORF">GSLYS_00020849001</name>
</gene>